<keyword evidence="2" id="KW-0175">Coiled coil</keyword>
<evidence type="ECO:0000259" key="4">
    <source>
        <dbReference type="PROSITE" id="PS50113"/>
    </source>
</evidence>
<feature type="non-terminal residue" evidence="5">
    <location>
        <position position="1"/>
    </location>
</feature>
<dbReference type="InterPro" id="IPR035965">
    <property type="entry name" value="PAS-like_dom_sf"/>
</dbReference>
<dbReference type="InterPro" id="IPR003594">
    <property type="entry name" value="HATPase_dom"/>
</dbReference>
<gene>
    <name evidence="5" type="ORF">S01H1_16406</name>
</gene>
<reference evidence="5" key="1">
    <citation type="journal article" date="2014" name="Front. Microbiol.">
        <title>High frequency of phylogenetically diverse reductive dehalogenase-homologous genes in deep subseafloor sedimentary metagenomes.</title>
        <authorList>
            <person name="Kawai M."/>
            <person name="Futagami T."/>
            <person name="Toyoda A."/>
            <person name="Takaki Y."/>
            <person name="Nishi S."/>
            <person name="Hori S."/>
            <person name="Arai W."/>
            <person name="Tsubouchi T."/>
            <person name="Morono Y."/>
            <person name="Uchiyama I."/>
            <person name="Ito T."/>
            <person name="Fujiyama A."/>
            <person name="Inagaki F."/>
            <person name="Takami H."/>
        </authorList>
    </citation>
    <scope>NUCLEOTIDE SEQUENCE</scope>
    <source>
        <strain evidence="5">Expedition CK06-06</strain>
    </source>
</reference>
<protein>
    <recommendedName>
        <fullName evidence="6">Histidine kinase domain-containing protein</fullName>
    </recommendedName>
</protein>
<dbReference type="SUPFAM" id="SSF55785">
    <property type="entry name" value="PYP-like sensor domain (PAS domain)"/>
    <property type="match status" value="1"/>
</dbReference>
<feature type="coiled-coil region" evidence="2">
    <location>
        <begin position="103"/>
        <end position="134"/>
    </location>
</feature>
<dbReference type="PANTHER" id="PTHR43065">
    <property type="entry name" value="SENSOR HISTIDINE KINASE"/>
    <property type="match status" value="1"/>
</dbReference>
<dbReference type="PROSITE" id="PS50109">
    <property type="entry name" value="HIS_KIN"/>
    <property type="match status" value="1"/>
</dbReference>
<dbReference type="CDD" id="cd00082">
    <property type="entry name" value="HisKA"/>
    <property type="match status" value="1"/>
</dbReference>
<dbReference type="InterPro" id="IPR000014">
    <property type="entry name" value="PAS"/>
</dbReference>
<feature type="domain" description="Histidine kinase" evidence="3">
    <location>
        <begin position="80"/>
        <end position="303"/>
    </location>
</feature>
<dbReference type="PANTHER" id="PTHR43065:SF42">
    <property type="entry name" value="TWO-COMPONENT SENSOR PPRA"/>
    <property type="match status" value="1"/>
</dbReference>
<dbReference type="NCBIfam" id="TIGR00229">
    <property type="entry name" value="sensory_box"/>
    <property type="match status" value="1"/>
</dbReference>
<dbReference type="SMART" id="SM00388">
    <property type="entry name" value="HisKA"/>
    <property type="match status" value="1"/>
</dbReference>
<sequence length="307" mass="34192">VEEGFSQLKQRGEKTIVESTLKDRDGKRIPVEIRSYGIYDDDGNFLRTFSIIRDIREIKELQNSLIHAGRLAAIGEMASGIAHDIKNPLNVLSLTNEMAMFTLNKLSDTKSEAVEKLERSLKDTEKALEMIKKLSEHLSNFSRGVAEQYEIVDLHSIITDSLFITQNKIKMCKVNTQNNVKKGFYFTKGAPNQLQQVFVNLIANACDAMAETKGRCLTLSIYPDKRNGTGYWKCGVSDTGIGIPKDVLENVFQSFFTTKEKGEGTGLGLSISRGVIKNHEGDIEVHSEEGKGTTFSVYLPCAELGKK</sequence>
<dbReference type="InterPro" id="IPR004358">
    <property type="entry name" value="Sig_transdc_His_kin-like_C"/>
</dbReference>
<evidence type="ECO:0000256" key="2">
    <source>
        <dbReference type="SAM" id="Coils"/>
    </source>
</evidence>
<name>X0T2L6_9ZZZZ</name>
<dbReference type="InterPro" id="IPR036097">
    <property type="entry name" value="HisK_dim/P_sf"/>
</dbReference>
<keyword evidence="1" id="KW-0597">Phosphoprotein</keyword>
<dbReference type="AlphaFoldDB" id="X0T2L6"/>
<dbReference type="CDD" id="cd00130">
    <property type="entry name" value="PAS"/>
    <property type="match status" value="1"/>
</dbReference>
<evidence type="ECO:0000313" key="5">
    <source>
        <dbReference type="EMBL" id="GAF81581.1"/>
    </source>
</evidence>
<dbReference type="InterPro" id="IPR005467">
    <property type="entry name" value="His_kinase_dom"/>
</dbReference>
<evidence type="ECO:0000256" key="1">
    <source>
        <dbReference type="ARBA" id="ARBA00022553"/>
    </source>
</evidence>
<feature type="domain" description="PAC" evidence="4">
    <location>
        <begin position="15"/>
        <end position="67"/>
    </location>
</feature>
<dbReference type="Pfam" id="PF02518">
    <property type="entry name" value="HATPase_c"/>
    <property type="match status" value="1"/>
</dbReference>
<dbReference type="PRINTS" id="PR00344">
    <property type="entry name" value="BCTRLSENSOR"/>
</dbReference>
<evidence type="ECO:0000259" key="3">
    <source>
        <dbReference type="PROSITE" id="PS50109"/>
    </source>
</evidence>
<dbReference type="GO" id="GO:0000155">
    <property type="term" value="F:phosphorelay sensor kinase activity"/>
    <property type="evidence" value="ECO:0007669"/>
    <property type="project" value="InterPro"/>
</dbReference>
<dbReference type="InterPro" id="IPR001610">
    <property type="entry name" value="PAC"/>
</dbReference>
<dbReference type="InterPro" id="IPR036890">
    <property type="entry name" value="HATPase_C_sf"/>
</dbReference>
<accession>X0T2L6</accession>
<dbReference type="SMART" id="SM00387">
    <property type="entry name" value="HATPase_c"/>
    <property type="match status" value="1"/>
</dbReference>
<dbReference type="SUPFAM" id="SSF55874">
    <property type="entry name" value="ATPase domain of HSP90 chaperone/DNA topoisomerase II/histidine kinase"/>
    <property type="match status" value="1"/>
</dbReference>
<evidence type="ECO:0008006" key="6">
    <source>
        <dbReference type="Google" id="ProtNLM"/>
    </source>
</evidence>
<proteinExistence type="predicted"/>
<dbReference type="Gene3D" id="3.30.565.10">
    <property type="entry name" value="Histidine kinase-like ATPase, C-terminal domain"/>
    <property type="match status" value="1"/>
</dbReference>
<dbReference type="Pfam" id="PF00512">
    <property type="entry name" value="HisKA"/>
    <property type="match status" value="1"/>
</dbReference>
<comment type="caution">
    <text evidence="5">The sequence shown here is derived from an EMBL/GenBank/DDBJ whole genome shotgun (WGS) entry which is preliminary data.</text>
</comment>
<dbReference type="PROSITE" id="PS50113">
    <property type="entry name" value="PAC"/>
    <property type="match status" value="1"/>
</dbReference>
<dbReference type="InterPro" id="IPR000700">
    <property type="entry name" value="PAS-assoc_C"/>
</dbReference>
<dbReference type="Gene3D" id="3.30.450.20">
    <property type="entry name" value="PAS domain"/>
    <property type="match status" value="1"/>
</dbReference>
<dbReference type="Gene3D" id="1.10.287.130">
    <property type="match status" value="1"/>
</dbReference>
<organism evidence="5">
    <name type="scientific">marine sediment metagenome</name>
    <dbReference type="NCBI Taxonomy" id="412755"/>
    <lineage>
        <taxon>unclassified sequences</taxon>
        <taxon>metagenomes</taxon>
        <taxon>ecological metagenomes</taxon>
    </lineage>
</organism>
<dbReference type="EMBL" id="BARS01008632">
    <property type="protein sequence ID" value="GAF81581.1"/>
    <property type="molecule type" value="Genomic_DNA"/>
</dbReference>
<dbReference type="SUPFAM" id="SSF47384">
    <property type="entry name" value="Homodimeric domain of signal transducing histidine kinase"/>
    <property type="match status" value="1"/>
</dbReference>
<dbReference type="InterPro" id="IPR003661">
    <property type="entry name" value="HisK_dim/P_dom"/>
</dbReference>
<dbReference type="SMART" id="SM00086">
    <property type="entry name" value="PAC"/>
    <property type="match status" value="1"/>
</dbReference>